<keyword evidence="3" id="KW-1185">Reference proteome</keyword>
<reference evidence="2" key="1">
    <citation type="submission" date="2021-01" db="EMBL/GenBank/DDBJ databases">
        <authorList>
            <consortium name="Genoscope - CEA"/>
            <person name="William W."/>
        </authorList>
    </citation>
    <scope>NUCLEOTIDE SEQUENCE</scope>
</reference>
<dbReference type="Proteomes" id="UP000692954">
    <property type="component" value="Unassembled WGS sequence"/>
</dbReference>
<dbReference type="OrthoDB" id="299956at2759"/>
<dbReference type="AlphaFoldDB" id="A0A8S1PEW8"/>
<dbReference type="EMBL" id="CAJJDN010000076">
    <property type="protein sequence ID" value="CAD8101862.1"/>
    <property type="molecule type" value="Genomic_DNA"/>
</dbReference>
<protein>
    <submittedName>
        <fullName evidence="2">Uncharacterized protein</fullName>
    </submittedName>
</protein>
<accession>A0A8S1PEW8</accession>
<name>A0A8S1PEW8_9CILI</name>
<comment type="caution">
    <text evidence="2">The sequence shown here is derived from an EMBL/GenBank/DDBJ whole genome shotgun (WGS) entry which is preliminary data.</text>
</comment>
<feature type="compositionally biased region" description="Polar residues" evidence="1">
    <location>
        <begin position="1"/>
        <end position="11"/>
    </location>
</feature>
<proteinExistence type="predicted"/>
<evidence type="ECO:0000256" key="1">
    <source>
        <dbReference type="SAM" id="MobiDB-lite"/>
    </source>
</evidence>
<gene>
    <name evidence="2" type="ORF">PSON_ATCC_30995.1.T0760221</name>
</gene>
<evidence type="ECO:0000313" key="3">
    <source>
        <dbReference type="Proteomes" id="UP000692954"/>
    </source>
</evidence>
<sequence length="95" mass="11288">MLLHVHTSSGYRESLQRSLSRKRDRNLSFQIISRTQLADLGNQGTSKFGKDEIKLEQRRCKSKNMKPKDCKKKLNQKPSYIPEMTHYQKILQKYF</sequence>
<organism evidence="2 3">
    <name type="scientific">Paramecium sonneborni</name>
    <dbReference type="NCBI Taxonomy" id="65129"/>
    <lineage>
        <taxon>Eukaryota</taxon>
        <taxon>Sar</taxon>
        <taxon>Alveolata</taxon>
        <taxon>Ciliophora</taxon>
        <taxon>Intramacronucleata</taxon>
        <taxon>Oligohymenophorea</taxon>
        <taxon>Peniculida</taxon>
        <taxon>Parameciidae</taxon>
        <taxon>Paramecium</taxon>
    </lineage>
</organism>
<feature type="region of interest" description="Disordered" evidence="1">
    <location>
        <begin position="1"/>
        <end position="23"/>
    </location>
</feature>
<evidence type="ECO:0000313" key="2">
    <source>
        <dbReference type="EMBL" id="CAD8101862.1"/>
    </source>
</evidence>